<name>A0A2R6QI63_ACTCC</name>
<keyword evidence="3" id="KW-0805">Transcription regulation</keyword>
<evidence type="ECO:0000256" key="6">
    <source>
        <dbReference type="ARBA" id="ARBA00023242"/>
    </source>
</evidence>
<comment type="subcellular location">
    <subcellularLocation>
        <location evidence="1">Nucleus</location>
    </subcellularLocation>
</comment>
<dbReference type="OrthoDB" id="1896834at2759"/>
<dbReference type="InterPro" id="IPR005333">
    <property type="entry name" value="Transcription_factor_TCP"/>
</dbReference>
<dbReference type="Proteomes" id="UP000241394">
    <property type="component" value="Chromosome LG16"/>
</dbReference>
<feature type="domain" description="TCP" evidence="8">
    <location>
        <begin position="97"/>
        <end position="155"/>
    </location>
</feature>
<feature type="domain" description="R" evidence="9">
    <location>
        <begin position="212"/>
        <end position="229"/>
    </location>
</feature>
<evidence type="ECO:0000256" key="2">
    <source>
        <dbReference type="ARBA" id="ARBA00022473"/>
    </source>
</evidence>
<evidence type="ECO:0000313" key="10">
    <source>
        <dbReference type="EMBL" id="PSS08311.1"/>
    </source>
</evidence>
<dbReference type="GO" id="GO:0005634">
    <property type="term" value="C:nucleus"/>
    <property type="evidence" value="ECO:0007669"/>
    <property type="project" value="UniProtKB-SubCell"/>
</dbReference>
<dbReference type="Gramene" id="PSS08311">
    <property type="protein sequence ID" value="PSS08311"/>
    <property type="gene ID" value="CEY00_Acc18647"/>
</dbReference>
<reference evidence="11" key="2">
    <citation type="journal article" date="2018" name="BMC Genomics">
        <title>A manually annotated Actinidia chinensis var. chinensis (kiwifruit) genome highlights the challenges associated with draft genomes and gene prediction in plants.</title>
        <authorList>
            <person name="Pilkington S.M."/>
            <person name="Crowhurst R."/>
            <person name="Hilario E."/>
            <person name="Nardozza S."/>
            <person name="Fraser L."/>
            <person name="Peng Y."/>
            <person name="Gunaseelan K."/>
            <person name="Simpson R."/>
            <person name="Tahir J."/>
            <person name="Deroles S.C."/>
            <person name="Templeton K."/>
            <person name="Luo Z."/>
            <person name="Davy M."/>
            <person name="Cheng C."/>
            <person name="McNeilage M."/>
            <person name="Scaglione D."/>
            <person name="Liu Y."/>
            <person name="Zhang Q."/>
            <person name="Datson P."/>
            <person name="De Silva N."/>
            <person name="Gardiner S.E."/>
            <person name="Bassett H."/>
            <person name="Chagne D."/>
            <person name="McCallum J."/>
            <person name="Dzierzon H."/>
            <person name="Deng C."/>
            <person name="Wang Y.Y."/>
            <person name="Barron L."/>
            <person name="Manako K."/>
            <person name="Bowen J."/>
            <person name="Foster T.M."/>
            <person name="Erridge Z.A."/>
            <person name="Tiffin H."/>
            <person name="Waite C.N."/>
            <person name="Davies K.M."/>
            <person name="Grierson E.P."/>
            <person name="Laing W.A."/>
            <person name="Kirk R."/>
            <person name="Chen X."/>
            <person name="Wood M."/>
            <person name="Montefiori M."/>
            <person name="Brummell D.A."/>
            <person name="Schwinn K.E."/>
            <person name="Catanach A."/>
            <person name="Fullerton C."/>
            <person name="Li D."/>
            <person name="Meiyalaghan S."/>
            <person name="Nieuwenhuizen N."/>
            <person name="Read N."/>
            <person name="Prakash R."/>
            <person name="Hunter D."/>
            <person name="Zhang H."/>
            <person name="McKenzie M."/>
            <person name="Knabel M."/>
            <person name="Harris A."/>
            <person name="Allan A.C."/>
            <person name="Gleave A."/>
            <person name="Chen A."/>
            <person name="Janssen B.J."/>
            <person name="Plunkett B."/>
            <person name="Ampomah-Dwamena C."/>
            <person name="Voogd C."/>
            <person name="Leif D."/>
            <person name="Lafferty D."/>
            <person name="Souleyre E.J.F."/>
            <person name="Varkonyi-Gasic E."/>
            <person name="Gambi F."/>
            <person name="Hanley J."/>
            <person name="Yao J.L."/>
            <person name="Cheung J."/>
            <person name="David K.M."/>
            <person name="Warren B."/>
            <person name="Marsh K."/>
            <person name="Snowden K.C."/>
            <person name="Lin-Wang K."/>
            <person name="Brian L."/>
            <person name="Martinez-Sanchez M."/>
            <person name="Wang M."/>
            <person name="Ileperuma N."/>
            <person name="Macnee N."/>
            <person name="Campin R."/>
            <person name="McAtee P."/>
            <person name="Drummond R.S.M."/>
            <person name="Espley R.V."/>
            <person name="Ireland H.S."/>
            <person name="Wu R."/>
            <person name="Atkinson R.G."/>
            <person name="Karunairetnam S."/>
            <person name="Bulley S."/>
            <person name="Chunkath S."/>
            <person name="Hanley Z."/>
            <person name="Storey R."/>
            <person name="Thrimawithana A.H."/>
            <person name="Thomson S."/>
            <person name="David C."/>
            <person name="Testolin R."/>
            <person name="Huang H."/>
            <person name="Hellens R.P."/>
            <person name="Schaffer R.J."/>
        </authorList>
    </citation>
    <scope>NUCLEOTIDE SEQUENCE [LARGE SCALE GENOMIC DNA]</scope>
    <source>
        <strain evidence="11">cv. Red5</strain>
    </source>
</reference>
<evidence type="ECO:0000256" key="5">
    <source>
        <dbReference type="ARBA" id="ARBA00023163"/>
    </source>
</evidence>
<dbReference type="AlphaFoldDB" id="A0A2R6QI63"/>
<dbReference type="STRING" id="1590841.A0A2R6QI63"/>
<feature type="compositionally biased region" description="Basic and acidic residues" evidence="7">
    <location>
        <begin position="212"/>
        <end position="231"/>
    </location>
</feature>
<evidence type="ECO:0000256" key="1">
    <source>
        <dbReference type="ARBA" id="ARBA00004123"/>
    </source>
</evidence>
<dbReference type="InterPro" id="IPR017888">
    <property type="entry name" value="CYC/TB1_R_domain"/>
</dbReference>
<dbReference type="PROSITE" id="PS51370">
    <property type="entry name" value="R"/>
    <property type="match status" value="1"/>
</dbReference>
<proteinExistence type="predicted"/>
<gene>
    <name evidence="10" type="ORF">CEY00_Acc18647</name>
</gene>
<sequence>MYPSNTNGNLISYTLYDYDLNNANSKQDYHPPIPPPLSSISYFPSPPYMPYEDDDLVFLHDLFHSKTTSETTNLPDDSNKKCQTPIERIQRKRSHSKKDRHSKINTAQGPRDRRMRLSLDVAREFFSLQDMLGFDKASKTVEWLLNMSKSSIKELTRGANSSSSTSECEVVSGIDESLVVRTSTKAKNTKSSAKEKKPRELKRKSAFNPTAKDSRDKARARARERTSEKKKIDDVKLPNLEANTSHDMNRFGSWSDHPFDSGDKSGIHSHNNINPHHDVLAHDVEELSSSMIFNHSSGISKENQFTDFQVYGKPWEAYNNVNVC</sequence>
<evidence type="ECO:0000259" key="8">
    <source>
        <dbReference type="PROSITE" id="PS51369"/>
    </source>
</evidence>
<comment type="caution">
    <text evidence="10">The sequence shown here is derived from an EMBL/GenBank/DDBJ whole genome shotgun (WGS) entry which is preliminary data.</text>
</comment>
<organism evidence="10 11">
    <name type="scientific">Actinidia chinensis var. chinensis</name>
    <name type="common">Chinese soft-hair kiwi</name>
    <dbReference type="NCBI Taxonomy" id="1590841"/>
    <lineage>
        <taxon>Eukaryota</taxon>
        <taxon>Viridiplantae</taxon>
        <taxon>Streptophyta</taxon>
        <taxon>Embryophyta</taxon>
        <taxon>Tracheophyta</taxon>
        <taxon>Spermatophyta</taxon>
        <taxon>Magnoliopsida</taxon>
        <taxon>eudicotyledons</taxon>
        <taxon>Gunneridae</taxon>
        <taxon>Pentapetalae</taxon>
        <taxon>asterids</taxon>
        <taxon>Ericales</taxon>
        <taxon>Actinidiaceae</taxon>
        <taxon>Actinidia</taxon>
    </lineage>
</organism>
<feature type="region of interest" description="Disordered" evidence="7">
    <location>
        <begin position="68"/>
        <end position="115"/>
    </location>
</feature>
<feature type="region of interest" description="Disordered" evidence="7">
    <location>
        <begin position="182"/>
        <end position="231"/>
    </location>
</feature>
<evidence type="ECO:0000256" key="3">
    <source>
        <dbReference type="ARBA" id="ARBA00023015"/>
    </source>
</evidence>
<keyword evidence="5" id="KW-0804">Transcription</keyword>
<dbReference type="GO" id="GO:0043565">
    <property type="term" value="F:sequence-specific DNA binding"/>
    <property type="evidence" value="ECO:0007669"/>
    <property type="project" value="TreeGrafter"/>
</dbReference>
<dbReference type="EMBL" id="NKQK01000016">
    <property type="protein sequence ID" value="PSS08311.1"/>
    <property type="molecule type" value="Genomic_DNA"/>
</dbReference>
<dbReference type="PANTHER" id="PTHR31072:SF226">
    <property type="entry name" value="TRANSCRIPTION FACTOR TCP18"/>
    <property type="match status" value="1"/>
</dbReference>
<feature type="compositionally biased region" description="Low complexity" evidence="7">
    <location>
        <begin position="182"/>
        <end position="191"/>
    </location>
</feature>
<dbReference type="Pfam" id="PF03634">
    <property type="entry name" value="TCP"/>
    <property type="match status" value="1"/>
</dbReference>
<dbReference type="PANTHER" id="PTHR31072">
    <property type="entry name" value="TRANSCRIPTION FACTOR TCP4-RELATED"/>
    <property type="match status" value="1"/>
</dbReference>
<dbReference type="PROSITE" id="PS51369">
    <property type="entry name" value="TCP"/>
    <property type="match status" value="1"/>
</dbReference>
<evidence type="ECO:0000313" key="11">
    <source>
        <dbReference type="Proteomes" id="UP000241394"/>
    </source>
</evidence>
<keyword evidence="2" id="KW-0217">Developmental protein</keyword>
<dbReference type="GO" id="GO:0003700">
    <property type="term" value="F:DNA-binding transcription factor activity"/>
    <property type="evidence" value="ECO:0007669"/>
    <property type="project" value="InterPro"/>
</dbReference>
<keyword evidence="6" id="KW-0539">Nucleus</keyword>
<keyword evidence="4" id="KW-0238">DNA-binding</keyword>
<dbReference type="GO" id="GO:2000032">
    <property type="term" value="P:regulation of secondary shoot formation"/>
    <property type="evidence" value="ECO:0007669"/>
    <property type="project" value="TreeGrafter"/>
</dbReference>
<accession>A0A2R6QI63</accession>
<reference evidence="10 11" key="1">
    <citation type="submission" date="2017-07" db="EMBL/GenBank/DDBJ databases">
        <title>An improved, manually edited Actinidia chinensis var. chinensis (kiwifruit) genome highlights the challenges associated with draft genomes and gene prediction in plants.</title>
        <authorList>
            <person name="Pilkington S."/>
            <person name="Crowhurst R."/>
            <person name="Hilario E."/>
            <person name="Nardozza S."/>
            <person name="Fraser L."/>
            <person name="Peng Y."/>
            <person name="Gunaseelan K."/>
            <person name="Simpson R."/>
            <person name="Tahir J."/>
            <person name="Deroles S."/>
            <person name="Templeton K."/>
            <person name="Luo Z."/>
            <person name="Davy M."/>
            <person name="Cheng C."/>
            <person name="Mcneilage M."/>
            <person name="Scaglione D."/>
            <person name="Liu Y."/>
            <person name="Zhang Q."/>
            <person name="Datson P."/>
            <person name="De Silva N."/>
            <person name="Gardiner S."/>
            <person name="Bassett H."/>
            <person name="Chagne D."/>
            <person name="Mccallum J."/>
            <person name="Dzierzon H."/>
            <person name="Deng C."/>
            <person name="Wang Y.-Y."/>
            <person name="Barron N."/>
            <person name="Manako K."/>
            <person name="Bowen J."/>
            <person name="Foster T."/>
            <person name="Erridge Z."/>
            <person name="Tiffin H."/>
            <person name="Waite C."/>
            <person name="Davies K."/>
            <person name="Grierson E."/>
            <person name="Laing W."/>
            <person name="Kirk R."/>
            <person name="Chen X."/>
            <person name="Wood M."/>
            <person name="Montefiori M."/>
            <person name="Brummell D."/>
            <person name="Schwinn K."/>
            <person name="Catanach A."/>
            <person name="Fullerton C."/>
            <person name="Li D."/>
            <person name="Meiyalaghan S."/>
            <person name="Nieuwenhuizen N."/>
            <person name="Read N."/>
            <person name="Prakash R."/>
            <person name="Hunter D."/>
            <person name="Zhang H."/>
            <person name="Mckenzie M."/>
            <person name="Knabel M."/>
            <person name="Harris A."/>
            <person name="Allan A."/>
            <person name="Chen A."/>
            <person name="Janssen B."/>
            <person name="Plunkett B."/>
            <person name="Dwamena C."/>
            <person name="Voogd C."/>
            <person name="Leif D."/>
            <person name="Lafferty D."/>
            <person name="Souleyre E."/>
            <person name="Varkonyi-Gasic E."/>
            <person name="Gambi F."/>
            <person name="Hanley J."/>
            <person name="Yao J.-L."/>
            <person name="Cheung J."/>
            <person name="David K."/>
            <person name="Warren B."/>
            <person name="Marsh K."/>
            <person name="Snowden K."/>
            <person name="Lin-Wang K."/>
            <person name="Brian L."/>
            <person name="Martinez-Sanchez M."/>
            <person name="Wang M."/>
            <person name="Ileperuma N."/>
            <person name="Macnee N."/>
            <person name="Campin R."/>
            <person name="Mcatee P."/>
            <person name="Drummond R."/>
            <person name="Espley R."/>
            <person name="Ireland H."/>
            <person name="Wu R."/>
            <person name="Atkinson R."/>
            <person name="Karunairetnam S."/>
            <person name="Bulley S."/>
            <person name="Chunkath S."/>
            <person name="Hanley Z."/>
            <person name="Storey R."/>
            <person name="Thrimawithana A."/>
            <person name="Thomson S."/>
            <person name="David C."/>
            <person name="Testolin R."/>
        </authorList>
    </citation>
    <scope>NUCLEOTIDE SEQUENCE [LARGE SCALE GENOMIC DNA]</scope>
    <source>
        <strain evidence="11">cv. Red5</strain>
        <tissue evidence="10">Young leaf</tissue>
    </source>
</reference>
<evidence type="ECO:0000256" key="4">
    <source>
        <dbReference type="ARBA" id="ARBA00023125"/>
    </source>
</evidence>
<evidence type="ECO:0000256" key="7">
    <source>
        <dbReference type="SAM" id="MobiDB-lite"/>
    </source>
</evidence>
<dbReference type="InterPro" id="IPR017887">
    <property type="entry name" value="TF_TCP_subgr"/>
</dbReference>
<evidence type="ECO:0000259" key="9">
    <source>
        <dbReference type="PROSITE" id="PS51370"/>
    </source>
</evidence>
<dbReference type="InParanoid" id="A0A2R6QI63"/>
<feature type="compositionally biased region" description="Basic residues" evidence="7">
    <location>
        <begin position="90"/>
        <end position="103"/>
    </location>
</feature>
<keyword evidence="11" id="KW-1185">Reference proteome</keyword>
<dbReference type="OMA" id="INIHGDR"/>
<protein>
    <submittedName>
        <fullName evidence="10">Transcription factor like</fullName>
    </submittedName>
</protein>